<keyword evidence="1" id="KW-0472">Membrane</keyword>
<organism evidence="2 3">
    <name type="scientific">Faecousia intestinalis</name>
    <dbReference type="NCBI Taxonomy" id="3133167"/>
    <lineage>
        <taxon>Bacteria</taxon>
        <taxon>Bacillati</taxon>
        <taxon>Bacillota</taxon>
        <taxon>Clostridia</taxon>
        <taxon>Eubacteriales</taxon>
        <taxon>Oscillospiraceae</taxon>
        <taxon>Faecousia</taxon>
    </lineage>
</organism>
<name>A0ABV1G3B0_9FIRM</name>
<sequence length="141" mass="16266">MRKSRVQRIWENAVVFYLGGMFYCTVELLWRQWTHGSMFLLGGLCFWTVSSLGRRVRMPLLAQMALGACIVTFFEFWTGVLVNRVMHLGVWDYSAAPFNLLGQICLPFTLLWFPLCGIGILLDRGMRRALFGTPAPQLRWV</sequence>
<keyword evidence="3" id="KW-1185">Reference proteome</keyword>
<keyword evidence="1" id="KW-1133">Transmembrane helix</keyword>
<dbReference type="RefSeq" id="WP_349134546.1">
    <property type="nucleotide sequence ID" value="NZ_JBBMFF010000071.1"/>
</dbReference>
<dbReference type="Pfam" id="PF06541">
    <property type="entry name" value="ABC_trans_CmpB"/>
    <property type="match status" value="1"/>
</dbReference>
<feature type="transmembrane region" description="Helical" evidence="1">
    <location>
        <begin position="36"/>
        <end position="53"/>
    </location>
</feature>
<accession>A0ABV1G3B0</accession>
<gene>
    <name evidence="2" type="ORF">WMO66_01015</name>
</gene>
<evidence type="ECO:0000256" key="1">
    <source>
        <dbReference type="SAM" id="Phobius"/>
    </source>
</evidence>
<feature type="transmembrane region" description="Helical" evidence="1">
    <location>
        <begin position="60"/>
        <end position="80"/>
    </location>
</feature>
<reference evidence="2 3" key="1">
    <citation type="submission" date="2024-03" db="EMBL/GenBank/DDBJ databases">
        <title>Human intestinal bacterial collection.</title>
        <authorList>
            <person name="Pauvert C."/>
            <person name="Hitch T.C.A."/>
            <person name="Clavel T."/>
        </authorList>
    </citation>
    <scope>NUCLEOTIDE SEQUENCE [LARGE SCALE GENOMIC DNA]</scope>
    <source>
        <strain evidence="2 3">CLA-AA-H192</strain>
    </source>
</reference>
<dbReference type="InterPro" id="IPR010540">
    <property type="entry name" value="CmpB_TMEM229"/>
</dbReference>
<comment type="caution">
    <text evidence="2">The sequence shown here is derived from an EMBL/GenBank/DDBJ whole genome shotgun (WGS) entry which is preliminary data.</text>
</comment>
<evidence type="ECO:0008006" key="4">
    <source>
        <dbReference type="Google" id="ProtNLM"/>
    </source>
</evidence>
<keyword evidence="1" id="KW-0812">Transmembrane</keyword>
<dbReference type="EMBL" id="JBBMFF010000071">
    <property type="protein sequence ID" value="MEQ2509837.1"/>
    <property type="molecule type" value="Genomic_DNA"/>
</dbReference>
<protein>
    <recommendedName>
        <fullName evidence="4">ABC-transporter type IV</fullName>
    </recommendedName>
</protein>
<proteinExistence type="predicted"/>
<dbReference type="Proteomes" id="UP001491552">
    <property type="component" value="Unassembled WGS sequence"/>
</dbReference>
<evidence type="ECO:0000313" key="3">
    <source>
        <dbReference type="Proteomes" id="UP001491552"/>
    </source>
</evidence>
<feature type="transmembrane region" description="Helical" evidence="1">
    <location>
        <begin position="100"/>
        <end position="122"/>
    </location>
</feature>
<feature type="transmembrane region" description="Helical" evidence="1">
    <location>
        <begin position="12"/>
        <end position="30"/>
    </location>
</feature>
<evidence type="ECO:0000313" key="2">
    <source>
        <dbReference type="EMBL" id="MEQ2509837.1"/>
    </source>
</evidence>